<evidence type="ECO:0000259" key="3">
    <source>
        <dbReference type="SMART" id="SM00939"/>
    </source>
</evidence>
<dbReference type="PANTHER" id="PTHR43056">
    <property type="entry name" value="PEPTIDASE S9 PROLYL OLIGOPEPTIDASE"/>
    <property type="match status" value="1"/>
</dbReference>
<evidence type="ECO:0000256" key="2">
    <source>
        <dbReference type="SAM" id="MobiDB-lite"/>
    </source>
</evidence>
<feature type="region of interest" description="Disordered" evidence="2">
    <location>
        <begin position="220"/>
        <end position="243"/>
    </location>
</feature>
<evidence type="ECO:0000256" key="1">
    <source>
        <dbReference type="ARBA" id="ARBA00022801"/>
    </source>
</evidence>
<dbReference type="Pfam" id="PF08530">
    <property type="entry name" value="PepX_C"/>
    <property type="match status" value="1"/>
</dbReference>
<name>A0A0C3H7V9_OIDMZ</name>
<dbReference type="SUPFAM" id="SSF49785">
    <property type="entry name" value="Galactose-binding domain-like"/>
    <property type="match status" value="1"/>
</dbReference>
<dbReference type="SMART" id="SM00939">
    <property type="entry name" value="PepX_C"/>
    <property type="match status" value="1"/>
</dbReference>
<organism evidence="4 5">
    <name type="scientific">Oidiodendron maius (strain Zn)</name>
    <dbReference type="NCBI Taxonomy" id="913774"/>
    <lineage>
        <taxon>Eukaryota</taxon>
        <taxon>Fungi</taxon>
        <taxon>Dikarya</taxon>
        <taxon>Ascomycota</taxon>
        <taxon>Pezizomycotina</taxon>
        <taxon>Leotiomycetes</taxon>
        <taxon>Leotiomycetes incertae sedis</taxon>
        <taxon>Myxotrichaceae</taxon>
        <taxon>Oidiodendron</taxon>
    </lineage>
</organism>
<dbReference type="Gene3D" id="1.10.3020.20">
    <property type="match status" value="1"/>
</dbReference>
<dbReference type="STRING" id="913774.A0A0C3H7V9"/>
<proteinExistence type="predicted"/>
<dbReference type="EMBL" id="KN832879">
    <property type="protein sequence ID" value="KIM99339.1"/>
    <property type="molecule type" value="Genomic_DNA"/>
</dbReference>
<dbReference type="InterPro" id="IPR000383">
    <property type="entry name" value="Xaa-Pro-like_dom"/>
</dbReference>
<dbReference type="InterPro" id="IPR029058">
    <property type="entry name" value="AB_hydrolase_fold"/>
</dbReference>
<dbReference type="PANTHER" id="PTHR43056:SF10">
    <property type="entry name" value="COCE_NOND FAMILY, PUTATIVE (AFU_ORTHOLOGUE AFUA_7G00600)-RELATED"/>
    <property type="match status" value="1"/>
</dbReference>
<dbReference type="InterPro" id="IPR005674">
    <property type="entry name" value="CocE/Ser_esterase"/>
</dbReference>
<reference evidence="4 5" key="1">
    <citation type="submission" date="2014-04" db="EMBL/GenBank/DDBJ databases">
        <authorList>
            <consortium name="DOE Joint Genome Institute"/>
            <person name="Kuo A."/>
            <person name="Martino E."/>
            <person name="Perotto S."/>
            <person name="Kohler A."/>
            <person name="Nagy L.G."/>
            <person name="Floudas D."/>
            <person name="Copeland A."/>
            <person name="Barry K.W."/>
            <person name="Cichocki N."/>
            <person name="Veneault-Fourrey C."/>
            <person name="LaButti K."/>
            <person name="Lindquist E.A."/>
            <person name="Lipzen A."/>
            <person name="Lundell T."/>
            <person name="Morin E."/>
            <person name="Murat C."/>
            <person name="Sun H."/>
            <person name="Tunlid A."/>
            <person name="Henrissat B."/>
            <person name="Grigoriev I.V."/>
            <person name="Hibbett D.S."/>
            <person name="Martin F."/>
            <person name="Nordberg H.P."/>
            <person name="Cantor M.N."/>
            <person name="Hua S.X."/>
        </authorList>
    </citation>
    <scope>NUCLEOTIDE SEQUENCE [LARGE SCALE GENOMIC DNA]</scope>
    <source>
        <strain evidence="4 5">Zn</strain>
    </source>
</reference>
<dbReference type="NCBIfam" id="TIGR00976">
    <property type="entry name" value="CocE_NonD"/>
    <property type="match status" value="1"/>
</dbReference>
<dbReference type="GO" id="GO:0008239">
    <property type="term" value="F:dipeptidyl-peptidase activity"/>
    <property type="evidence" value="ECO:0007669"/>
    <property type="project" value="InterPro"/>
</dbReference>
<dbReference type="InParanoid" id="A0A0C3H7V9"/>
<dbReference type="SUPFAM" id="SSF53474">
    <property type="entry name" value="alpha/beta-Hydrolases"/>
    <property type="match status" value="1"/>
</dbReference>
<dbReference type="Gene3D" id="2.60.120.260">
    <property type="entry name" value="Galactose-binding domain-like"/>
    <property type="match status" value="1"/>
</dbReference>
<accession>A0A0C3H7V9</accession>
<protein>
    <recommendedName>
        <fullName evidence="3">Xaa-Pro dipeptidyl-peptidase C-terminal domain-containing protein</fullName>
    </recommendedName>
</protein>
<dbReference type="InterPro" id="IPR013736">
    <property type="entry name" value="Xaa-Pro_dipept_C"/>
</dbReference>
<evidence type="ECO:0000313" key="5">
    <source>
        <dbReference type="Proteomes" id="UP000054321"/>
    </source>
</evidence>
<evidence type="ECO:0000313" key="4">
    <source>
        <dbReference type="EMBL" id="KIM99339.1"/>
    </source>
</evidence>
<dbReference type="HOGENOM" id="CLU_015590_2_1_1"/>
<dbReference type="Gene3D" id="3.40.50.1820">
    <property type="entry name" value="alpha/beta hydrolase"/>
    <property type="match status" value="1"/>
</dbReference>
<reference evidence="5" key="2">
    <citation type="submission" date="2015-01" db="EMBL/GenBank/DDBJ databases">
        <title>Evolutionary Origins and Diversification of the Mycorrhizal Mutualists.</title>
        <authorList>
            <consortium name="DOE Joint Genome Institute"/>
            <consortium name="Mycorrhizal Genomics Consortium"/>
            <person name="Kohler A."/>
            <person name="Kuo A."/>
            <person name="Nagy L.G."/>
            <person name="Floudas D."/>
            <person name="Copeland A."/>
            <person name="Barry K.W."/>
            <person name="Cichocki N."/>
            <person name="Veneault-Fourrey C."/>
            <person name="LaButti K."/>
            <person name="Lindquist E.A."/>
            <person name="Lipzen A."/>
            <person name="Lundell T."/>
            <person name="Morin E."/>
            <person name="Murat C."/>
            <person name="Riley R."/>
            <person name="Ohm R."/>
            <person name="Sun H."/>
            <person name="Tunlid A."/>
            <person name="Henrissat B."/>
            <person name="Grigoriev I.V."/>
            <person name="Hibbett D.S."/>
            <person name="Martin F."/>
        </authorList>
    </citation>
    <scope>NUCLEOTIDE SEQUENCE [LARGE SCALE GENOMIC DNA]</scope>
    <source>
        <strain evidence="5">Zn</strain>
    </source>
</reference>
<dbReference type="InterPro" id="IPR050585">
    <property type="entry name" value="Xaa-Pro_dipeptidyl-ppase/CocE"/>
</dbReference>
<sequence>MVHTLPLRPLGEITTTDESDPRYTARINEEIQLTDGSRIRANIFLPRIGGPKWPVLMSSSPYGKDLPLLEAIGMERQAGVIPQDQRCKYTRFEAPVPCWWCPKGYVLVYHDHRGSSQSPGLLSTFSNQHYDDYAELVTWAADQPWSSGKVGLTGISYLGLNQWFVAERQPRGLACIVPWEGMADLYRDATRHGGITNTKMNSYWFERAVVPVQYGKGERHVLRRGPDSPEGNQTERQLSENRDNFPQLVRENEFIDDKLYQENAASDLSKITVPVLSAGNWGGITLHLRGNIIAWMRAGSKNKYLRLHTGTHDLPYYHPPGIDLQLSFFDCCLKDDDHGGWRSGKQAPVSFAVRKGNPGFGTMDAERTFKYRDEQEWPLARTVYQKINLTADKKLSKEPQTGHGILSYAGLSGDSLFFETSPADKEYEICGHPSVKLNMSLTSHAESLLAEIDVYLALRKFDAQGKEVFYTSSLGGPQAVTVGWIRASHRTLSSRPYTEIESELAWPTLSHRREDFKPVRPGKVYDLLTELWPTNVVVEKGEKIILEVSPKDVAGSGLYTTEDPVYRSDERLGGNNNIHFGPHYENYLVLPIV</sequence>
<dbReference type="OrthoDB" id="4880951at2759"/>
<keyword evidence="1" id="KW-0378">Hydrolase</keyword>
<dbReference type="Proteomes" id="UP000054321">
    <property type="component" value="Unassembled WGS sequence"/>
</dbReference>
<dbReference type="InterPro" id="IPR008979">
    <property type="entry name" value="Galactose-bd-like_sf"/>
</dbReference>
<dbReference type="AlphaFoldDB" id="A0A0C3H7V9"/>
<keyword evidence="5" id="KW-1185">Reference proteome</keyword>
<feature type="domain" description="Xaa-Pro dipeptidyl-peptidase C-terminal" evidence="3">
    <location>
        <begin position="326"/>
        <end position="589"/>
    </location>
</feature>
<gene>
    <name evidence="4" type="ORF">OIDMADRAFT_127623</name>
</gene>
<dbReference type="Pfam" id="PF02129">
    <property type="entry name" value="Peptidase_S15"/>
    <property type="match status" value="1"/>
</dbReference>